<gene>
    <name evidence="1" type="ORF">BO87DRAFT_214495</name>
</gene>
<name>A0A318Y2P6_ASPNB</name>
<sequence length="129" mass="14528">MVGRATGTGIQFLTCWCSAKAILARVLVPCDRLFLEPISLLCTPFPLSRSKTIQTAYVPTCLLAFTTIIITHSLHPQILLLPPRWHFVVQSTFFVAWQPSVHTTVTSPQNPTHACMHTYRETQDPDRSH</sequence>
<dbReference type="Proteomes" id="UP000247647">
    <property type="component" value="Unassembled WGS sequence"/>
</dbReference>
<proteinExistence type="predicted"/>
<dbReference type="GeneID" id="37121101"/>
<reference evidence="1" key="1">
    <citation type="submission" date="2016-12" db="EMBL/GenBank/DDBJ databases">
        <title>The genomes of Aspergillus section Nigri reveals drivers in fungal speciation.</title>
        <authorList>
            <consortium name="DOE Joint Genome Institute"/>
            <person name="Vesth T.C."/>
            <person name="Nybo J."/>
            <person name="Theobald S."/>
            <person name="Brandl J."/>
            <person name="Frisvad J.C."/>
            <person name="Nielsen K.F."/>
            <person name="Lyhne E.K."/>
            <person name="Kogle M.E."/>
            <person name="Kuo A."/>
            <person name="Riley R."/>
            <person name="Clum A."/>
            <person name="Nolan M."/>
            <person name="Lipzen A."/>
            <person name="Salamov A."/>
            <person name="Henrissat B."/>
            <person name="Wiebenga A."/>
            <person name="De Vries R.P."/>
            <person name="Grigoriev I.V."/>
            <person name="Mortensen U.H."/>
            <person name="Andersen M.R."/>
            <person name="Baker S.E."/>
        </authorList>
    </citation>
    <scope>NUCLEOTIDE SEQUENCE [LARGE SCALE GENOMIC DNA]</scope>
    <source>
        <strain evidence="1">CBS 115656</strain>
    </source>
</reference>
<dbReference type="RefSeq" id="XP_025474074.1">
    <property type="nucleotide sequence ID" value="XM_025618645.1"/>
</dbReference>
<evidence type="ECO:0000313" key="2">
    <source>
        <dbReference type="Proteomes" id="UP000247647"/>
    </source>
</evidence>
<dbReference type="AlphaFoldDB" id="A0A318Y2P6"/>
<dbReference type="EMBL" id="KZ821508">
    <property type="protein sequence ID" value="PYH28596.1"/>
    <property type="molecule type" value="Genomic_DNA"/>
</dbReference>
<protein>
    <submittedName>
        <fullName evidence="1">Uncharacterized protein</fullName>
    </submittedName>
</protein>
<organism evidence="1 2">
    <name type="scientific">Aspergillus neoniger (strain CBS 115656)</name>
    <dbReference type="NCBI Taxonomy" id="1448310"/>
    <lineage>
        <taxon>Eukaryota</taxon>
        <taxon>Fungi</taxon>
        <taxon>Dikarya</taxon>
        <taxon>Ascomycota</taxon>
        <taxon>Pezizomycotina</taxon>
        <taxon>Eurotiomycetes</taxon>
        <taxon>Eurotiomycetidae</taxon>
        <taxon>Eurotiales</taxon>
        <taxon>Aspergillaceae</taxon>
        <taxon>Aspergillus</taxon>
        <taxon>Aspergillus subgen. Circumdati</taxon>
    </lineage>
</organism>
<accession>A0A318Y2P6</accession>
<evidence type="ECO:0000313" key="1">
    <source>
        <dbReference type="EMBL" id="PYH28596.1"/>
    </source>
</evidence>
<keyword evidence="2" id="KW-1185">Reference proteome</keyword>